<dbReference type="EMBL" id="CP159373">
    <property type="protein sequence ID" value="XCN74808.1"/>
    <property type="molecule type" value="Genomic_DNA"/>
</dbReference>
<feature type="region of interest" description="Disordered" evidence="1">
    <location>
        <begin position="1"/>
        <end position="71"/>
    </location>
</feature>
<reference evidence="2" key="2">
    <citation type="submission" date="2024-06" db="EMBL/GenBank/DDBJ databases">
        <authorList>
            <person name="Plum-Jensen L.E."/>
            <person name="Schramm A."/>
            <person name="Marshall I.P.G."/>
        </authorList>
    </citation>
    <scope>NUCLEOTIDE SEQUENCE</scope>
    <source>
        <strain evidence="2">Rat1</strain>
    </source>
</reference>
<feature type="compositionally biased region" description="Polar residues" evidence="1">
    <location>
        <begin position="1"/>
        <end position="26"/>
    </location>
</feature>
<evidence type="ECO:0000313" key="2">
    <source>
        <dbReference type="EMBL" id="XCN74808.1"/>
    </source>
</evidence>
<gene>
    <name evidence="2" type="ORF">Q3M24_08720</name>
</gene>
<proteinExistence type="predicted"/>
<sequence>MARQTGSSSSKTGDGQTRKTFSYSDGSTRDVTYRKGGGTTVTDTDSSGNQKTGEGTINPLGKAGFGRIDKK</sequence>
<accession>A0AAU8M0S9</accession>
<protein>
    <recommendedName>
        <fullName evidence="3">YD repeat-containing protein</fullName>
    </recommendedName>
</protein>
<dbReference type="KEGG" id="eaj:Q3M24_08720"/>
<name>A0AAU8M0S9_9BACT</name>
<evidence type="ECO:0000256" key="1">
    <source>
        <dbReference type="SAM" id="MobiDB-lite"/>
    </source>
</evidence>
<organism evidence="2">
    <name type="scientific">Candidatus Electrothrix aestuarii</name>
    <dbReference type="NCBI Taxonomy" id="3062594"/>
    <lineage>
        <taxon>Bacteria</taxon>
        <taxon>Pseudomonadati</taxon>
        <taxon>Thermodesulfobacteriota</taxon>
        <taxon>Desulfobulbia</taxon>
        <taxon>Desulfobulbales</taxon>
        <taxon>Desulfobulbaceae</taxon>
        <taxon>Candidatus Electrothrix</taxon>
    </lineage>
</organism>
<reference evidence="2" key="1">
    <citation type="journal article" date="2024" name="Syst. Appl. Microbiol.">
        <title>First single-strain enrichments of Electrothrix cable bacteria, description of E. aestuarii sp. nov. and E. rattekaaiensis sp. nov., and proposal of a cable bacteria taxonomy following the rules of the SeqCode.</title>
        <authorList>
            <person name="Plum-Jensen L.E."/>
            <person name="Schramm A."/>
            <person name="Marshall I.P.G."/>
        </authorList>
    </citation>
    <scope>NUCLEOTIDE SEQUENCE</scope>
    <source>
        <strain evidence="2">Rat1</strain>
    </source>
</reference>
<dbReference type="AlphaFoldDB" id="A0AAU8M0S9"/>
<evidence type="ECO:0008006" key="3">
    <source>
        <dbReference type="Google" id="ProtNLM"/>
    </source>
</evidence>